<sequence>MENTPEDVKRLEDEFKKCQKILSAIGDKTRQHLICTMLNGECSGSRVVDIAKRANLSRAAASHHMQILKSAGIVKDRKEGTFIYYYLNLDISELNNLITLFCDIKELMKNVPERSNEEL</sequence>
<dbReference type="InterPro" id="IPR051081">
    <property type="entry name" value="HTH_MetalResp_TranReg"/>
</dbReference>
<comment type="caution">
    <text evidence="5">The sequence shown here is derived from an EMBL/GenBank/DDBJ whole genome shotgun (WGS) entry which is preliminary data.</text>
</comment>
<dbReference type="Pfam" id="PF01022">
    <property type="entry name" value="HTH_5"/>
    <property type="match status" value="1"/>
</dbReference>
<gene>
    <name evidence="5" type="ORF">IAD12_04810</name>
</gene>
<reference evidence="5" key="1">
    <citation type="submission" date="2020-10" db="EMBL/GenBank/DDBJ databases">
        <authorList>
            <person name="Gilroy R."/>
        </authorList>
    </citation>
    <scope>NUCLEOTIDE SEQUENCE</scope>
    <source>
        <strain evidence="5">CHK176-22527</strain>
    </source>
</reference>
<dbReference type="AlphaFoldDB" id="A0A9D1KUZ6"/>
<dbReference type="InterPro" id="IPR036388">
    <property type="entry name" value="WH-like_DNA-bd_sf"/>
</dbReference>
<proteinExistence type="predicted"/>
<reference evidence="5" key="2">
    <citation type="journal article" date="2021" name="PeerJ">
        <title>Extensive microbial diversity within the chicken gut microbiome revealed by metagenomics and culture.</title>
        <authorList>
            <person name="Gilroy R."/>
            <person name="Ravi A."/>
            <person name="Getino M."/>
            <person name="Pursley I."/>
            <person name="Horton D.L."/>
            <person name="Alikhan N.F."/>
            <person name="Baker D."/>
            <person name="Gharbi K."/>
            <person name="Hall N."/>
            <person name="Watson M."/>
            <person name="Adriaenssens E.M."/>
            <person name="Foster-Nyarko E."/>
            <person name="Jarju S."/>
            <person name="Secka A."/>
            <person name="Antonio M."/>
            <person name="Oren A."/>
            <person name="Chaudhuri R.R."/>
            <person name="La Ragione R."/>
            <person name="Hildebrand F."/>
            <person name="Pallen M.J."/>
        </authorList>
    </citation>
    <scope>NUCLEOTIDE SEQUENCE</scope>
    <source>
        <strain evidence="5">CHK176-22527</strain>
    </source>
</reference>
<dbReference type="Proteomes" id="UP000824159">
    <property type="component" value="Unassembled WGS sequence"/>
</dbReference>
<dbReference type="SMART" id="SM00418">
    <property type="entry name" value="HTH_ARSR"/>
    <property type="match status" value="1"/>
</dbReference>
<feature type="domain" description="HTH arsR-type" evidence="4">
    <location>
        <begin position="11"/>
        <end position="109"/>
    </location>
</feature>
<dbReference type="CDD" id="cd00090">
    <property type="entry name" value="HTH_ARSR"/>
    <property type="match status" value="1"/>
</dbReference>
<dbReference type="EMBL" id="DVLX01000057">
    <property type="protein sequence ID" value="HIT99557.1"/>
    <property type="molecule type" value="Genomic_DNA"/>
</dbReference>
<evidence type="ECO:0000256" key="2">
    <source>
        <dbReference type="ARBA" id="ARBA00023125"/>
    </source>
</evidence>
<dbReference type="NCBIfam" id="NF033788">
    <property type="entry name" value="HTH_metalloreg"/>
    <property type="match status" value="1"/>
</dbReference>
<name>A0A9D1KUZ6_9FIRM</name>
<dbReference type="PANTHER" id="PTHR33154:SF33">
    <property type="entry name" value="TRANSCRIPTIONAL REPRESSOR SDPR"/>
    <property type="match status" value="1"/>
</dbReference>
<evidence type="ECO:0000259" key="4">
    <source>
        <dbReference type="PROSITE" id="PS50987"/>
    </source>
</evidence>
<dbReference type="InterPro" id="IPR001845">
    <property type="entry name" value="HTH_ArsR_DNA-bd_dom"/>
</dbReference>
<evidence type="ECO:0000256" key="1">
    <source>
        <dbReference type="ARBA" id="ARBA00023015"/>
    </source>
</evidence>
<dbReference type="PANTHER" id="PTHR33154">
    <property type="entry name" value="TRANSCRIPTIONAL REGULATOR, ARSR FAMILY"/>
    <property type="match status" value="1"/>
</dbReference>
<dbReference type="PRINTS" id="PR00778">
    <property type="entry name" value="HTHARSR"/>
</dbReference>
<accession>A0A9D1KUZ6</accession>
<evidence type="ECO:0000256" key="3">
    <source>
        <dbReference type="ARBA" id="ARBA00023163"/>
    </source>
</evidence>
<dbReference type="InterPro" id="IPR036390">
    <property type="entry name" value="WH_DNA-bd_sf"/>
</dbReference>
<keyword evidence="3" id="KW-0804">Transcription</keyword>
<dbReference type="GO" id="GO:0003677">
    <property type="term" value="F:DNA binding"/>
    <property type="evidence" value="ECO:0007669"/>
    <property type="project" value="UniProtKB-KW"/>
</dbReference>
<evidence type="ECO:0000313" key="6">
    <source>
        <dbReference type="Proteomes" id="UP000824159"/>
    </source>
</evidence>
<dbReference type="GO" id="GO:0003700">
    <property type="term" value="F:DNA-binding transcription factor activity"/>
    <property type="evidence" value="ECO:0007669"/>
    <property type="project" value="InterPro"/>
</dbReference>
<dbReference type="PROSITE" id="PS50987">
    <property type="entry name" value="HTH_ARSR_2"/>
    <property type="match status" value="1"/>
</dbReference>
<evidence type="ECO:0000313" key="5">
    <source>
        <dbReference type="EMBL" id="HIT99557.1"/>
    </source>
</evidence>
<protein>
    <submittedName>
        <fullName evidence="5">Winged helix-turn-helix transcriptional regulator</fullName>
    </submittedName>
</protein>
<dbReference type="Gene3D" id="1.10.10.10">
    <property type="entry name" value="Winged helix-like DNA-binding domain superfamily/Winged helix DNA-binding domain"/>
    <property type="match status" value="1"/>
</dbReference>
<keyword evidence="2" id="KW-0238">DNA-binding</keyword>
<dbReference type="SUPFAM" id="SSF46785">
    <property type="entry name" value="Winged helix' DNA-binding domain"/>
    <property type="match status" value="1"/>
</dbReference>
<keyword evidence="1" id="KW-0805">Transcription regulation</keyword>
<organism evidence="5 6">
    <name type="scientific">Candidatus Allocopromorpha excrementavium</name>
    <dbReference type="NCBI Taxonomy" id="2840741"/>
    <lineage>
        <taxon>Bacteria</taxon>
        <taxon>Bacillati</taxon>
        <taxon>Bacillota</taxon>
        <taxon>Clostridia</taxon>
        <taxon>Eubacteriales</taxon>
        <taxon>Eubacteriaceae</taxon>
        <taxon>Eubacteriaceae incertae sedis</taxon>
        <taxon>Candidatus Allocopromorpha</taxon>
    </lineage>
</organism>
<dbReference type="InterPro" id="IPR011991">
    <property type="entry name" value="ArsR-like_HTH"/>
</dbReference>